<dbReference type="EMBL" id="JAUSQM010000001">
    <property type="protein sequence ID" value="MDP9820222.1"/>
    <property type="molecule type" value="Genomic_DNA"/>
</dbReference>
<evidence type="ECO:0000259" key="1">
    <source>
        <dbReference type="Pfam" id="PF18029"/>
    </source>
</evidence>
<reference evidence="2 3" key="1">
    <citation type="submission" date="2023-07" db="EMBL/GenBank/DDBJ databases">
        <title>Sequencing the genomes of 1000 actinobacteria strains.</title>
        <authorList>
            <person name="Klenk H.-P."/>
        </authorList>
    </citation>
    <scope>NUCLEOTIDE SEQUENCE [LARGE SCALE GENOMIC DNA]</scope>
    <source>
        <strain evidence="2 3">GD13</strain>
    </source>
</reference>
<evidence type="ECO:0000313" key="2">
    <source>
        <dbReference type="EMBL" id="MDP9820222.1"/>
    </source>
</evidence>
<comment type="caution">
    <text evidence="2">The sequence shown here is derived from an EMBL/GenBank/DDBJ whole genome shotgun (WGS) entry which is preliminary data.</text>
</comment>
<dbReference type="PANTHER" id="PTHR35908">
    <property type="entry name" value="HYPOTHETICAL FUSION PROTEIN"/>
    <property type="match status" value="1"/>
</dbReference>
<dbReference type="PANTHER" id="PTHR35908:SF1">
    <property type="entry name" value="CONSERVED PROTEIN"/>
    <property type="match status" value="1"/>
</dbReference>
<name>A0ABT9NII2_9ACTN</name>
<feature type="domain" description="Glyoxalase-like" evidence="1">
    <location>
        <begin position="11"/>
        <end position="115"/>
    </location>
</feature>
<organism evidence="2 3">
    <name type="scientific">Nocardioides massiliensis</name>
    <dbReference type="NCBI Taxonomy" id="1325935"/>
    <lineage>
        <taxon>Bacteria</taxon>
        <taxon>Bacillati</taxon>
        <taxon>Actinomycetota</taxon>
        <taxon>Actinomycetes</taxon>
        <taxon>Propionibacteriales</taxon>
        <taxon>Nocardioidaceae</taxon>
        <taxon>Nocardioides</taxon>
    </lineage>
</organism>
<dbReference type="Proteomes" id="UP001240447">
    <property type="component" value="Unassembled WGS sequence"/>
</dbReference>
<dbReference type="InterPro" id="IPR029068">
    <property type="entry name" value="Glyas_Bleomycin-R_OHBP_Dase"/>
</dbReference>
<dbReference type="InterPro" id="IPR041581">
    <property type="entry name" value="Glyoxalase_6"/>
</dbReference>
<protein>
    <submittedName>
        <fullName evidence="2">Catechol 2,3-dioxygenase-like lactoylglutathione lyase family enzyme</fullName>
    </submittedName>
</protein>
<sequence>MSATAPRWITVFVDVPDAHFEPTVRFWAHALVGKVSPARGVHGEFVTVVPKSGDPVLKLQKLHAGPARVHVDLHVDDIDAATQAALAAGATLVADPDEHGYAVLRSPAGLAFCFVDHPAGAAPEQGLHKDGTRCGVEQVMIDVPEAQFAAETAFWAGVTGWAVHSGGPNFPEFSWFEQPRTMPVRLMAQRVGDTTARFHLDVRVSDLEAGVAMLERAGARATGAGGEFWRVMQDPAGTVLCASHHTDH</sequence>
<dbReference type="Gene3D" id="3.10.180.10">
    <property type="entry name" value="2,3-Dihydroxybiphenyl 1,2-Dioxygenase, domain 1"/>
    <property type="match status" value="2"/>
</dbReference>
<dbReference type="Pfam" id="PF18029">
    <property type="entry name" value="Glyoxalase_6"/>
    <property type="match status" value="2"/>
</dbReference>
<dbReference type="RefSeq" id="WP_181641548.1">
    <property type="nucleotide sequence ID" value="NZ_CCXJ01000086.1"/>
</dbReference>
<gene>
    <name evidence="2" type="ORF">J2S59_000031</name>
</gene>
<evidence type="ECO:0000313" key="3">
    <source>
        <dbReference type="Proteomes" id="UP001240447"/>
    </source>
</evidence>
<accession>A0ABT9NII2</accession>
<dbReference type="SUPFAM" id="SSF54593">
    <property type="entry name" value="Glyoxalase/Bleomycin resistance protein/Dihydroxybiphenyl dioxygenase"/>
    <property type="match status" value="2"/>
</dbReference>
<feature type="domain" description="Glyoxalase-like" evidence="1">
    <location>
        <begin position="138"/>
        <end position="241"/>
    </location>
</feature>
<keyword evidence="3" id="KW-1185">Reference proteome</keyword>
<proteinExistence type="predicted"/>